<reference evidence="8" key="2">
    <citation type="journal article" date="2023" name="Science">
        <title>Genomic signatures of disease resistance in endangered staghorn corals.</title>
        <authorList>
            <person name="Vollmer S.V."/>
            <person name="Selwyn J.D."/>
            <person name="Despard B.A."/>
            <person name="Roesel C.L."/>
        </authorList>
    </citation>
    <scope>NUCLEOTIDE SEQUENCE</scope>
    <source>
        <strain evidence="8">K2</strain>
    </source>
</reference>
<evidence type="ECO:0000256" key="1">
    <source>
        <dbReference type="ARBA" id="ARBA00004906"/>
    </source>
</evidence>
<dbReference type="InterPro" id="IPR026182">
    <property type="entry name" value="ANAPC15"/>
</dbReference>
<comment type="caution">
    <text evidence="8">The sequence shown here is derived from an EMBL/GenBank/DDBJ whole genome shotgun (WGS) entry which is preliminary data.</text>
</comment>
<evidence type="ECO:0000256" key="4">
    <source>
        <dbReference type="ARBA" id="ARBA00022776"/>
    </source>
</evidence>
<comment type="similarity">
    <text evidence="2">Belongs to the APC15 family.</text>
</comment>
<keyword evidence="3" id="KW-0132">Cell division</keyword>
<evidence type="ECO:0000256" key="7">
    <source>
        <dbReference type="SAM" id="SignalP"/>
    </source>
</evidence>
<organism evidence="8 9">
    <name type="scientific">Acropora cervicornis</name>
    <name type="common">Staghorn coral</name>
    <dbReference type="NCBI Taxonomy" id="6130"/>
    <lineage>
        <taxon>Eukaryota</taxon>
        <taxon>Metazoa</taxon>
        <taxon>Cnidaria</taxon>
        <taxon>Anthozoa</taxon>
        <taxon>Hexacorallia</taxon>
        <taxon>Scleractinia</taxon>
        <taxon>Astrocoeniina</taxon>
        <taxon>Acroporidae</taxon>
        <taxon>Acropora</taxon>
    </lineage>
</organism>
<evidence type="ECO:0000256" key="2">
    <source>
        <dbReference type="ARBA" id="ARBA00009618"/>
    </source>
</evidence>
<proteinExistence type="inferred from homology"/>
<protein>
    <submittedName>
        <fullName evidence="8">Anaphase-promoting complex subunit 15</fullName>
    </submittedName>
</protein>
<keyword evidence="4" id="KW-0498">Mitosis</keyword>
<keyword evidence="7" id="KW-0732">Signal</keyword>
<evidence type="ECO:0000313" key="8">
    <source>
        <dbReference type="EMBL" id="KAK2550832.1"/>
    </source>
</evidence>
<dbReference type="GO" id="GO:0090266">
    <property type="term" value="P:regulation of mitotic cell cycle spindle assembly checkpoint"/>
    <property type="evidence" value="ECO:0007669"/>
    <property type="project" value="InterPro"/>
</dbReference>
<dbReference type="PANTHER" id="PTHR22526:SF2">
    <property type="entry name" value="ANAPHASE PROMOTING COMPLEX C SUBUNIT 15, PSEUDOGENE-RELATED"/>
    <property type="match status" value="1"/>
</dbReference>
<dbReference type="PANTHER" id="PTHR22526">
    <property type="entry name" value="ANAPHASE PROMOTING COMPLEX C SUBUNIT 15, PSEUDOGENE-RELATED"/>
    <property type="match status" value="1"/>
</dbReference>
<feature type="signal peptide" evidence="7">
    <location>
        <begin position="1"/>
        <end position="18"/>
    </location>
</feature>
<dbReference type="GO" id="GO:0005680">
    <property type="term" value="C:anaphase-promoting complex"/>
    <property type="evidence" value="ECO:0007669"/>
    <property type="project" value="InterPro"/>
</dbReference>
<dbReference type="Proteomes" id="UP001249851">
    <property type="component" value="Unassembled WGS sequence"/>
</dbReference>
<reference evidence="8" key="1">
    <citation type="journal article" date="2023" name="G3 (Bethesda)">
        <title>Whole genome assembly and annotation of the endangered Caribbean coral Acropora cervicornis.</title>
        <authorList>
            <person name="Selwyn J.D."/>
            <person name="Vollmer S.V."/>
        </authorList>
    </citation>
    <scope>NUCLEOTIDE SEQUENCE</scope>
    <source>
        <strain evidence="8">K2</strain>
    </source>
</reference>
<comment type="pathway">
    <text evidence="1">Protein modification; protein ubiquitination.</text>
</comment>
<name>A0AAD9UV56_ACRCE</name>
<feature type="region of interest" description="Disordered" evidence="6">
    <location>
        <begin position="83"/>
        <end position="147"/>
    </location>
</feature>
<evidence type="ECO:0000256" key="3">
    <source>
        <dbReference type="ARBA" id="ARBA00022618"/>
    </source>
</evidence>
<evidence type="ECO:0000256" key="6">
    <source>
        <dbReference type="SAM" id="MobiDB-lite"/>
    </source>
</evidence>
<gene>
    <name evidence="8" type="ORF">P5673_028346</name>
</gene>
<dbReference type="GO" id="GO:0051301">
    <property type="term" value="P:cell division"/>
    <property type="evidence" value="ECO:0007669"/>
    <property type="project" value="UniProtKB-KW"/>
</dbReference>
<evidence type="ECO:0000256" key="5">
    <source>
        <dbReference type="ARBA" id="ARBA00023306"/>
    </source>
</evidence>
<keyword evidence="5" id="KW-0131">Cell cycle</keyword>
<keyword evidence="9" id="KW-1185">Reference proteome</keyword>
<dbReference type="Pfam" id="PF15243">
    <property type="entry name" value="ANAPC15"/>
    <property type="match status" value="1"/>
</dbReference>
<accession>A0AAD9UV56</accession>
<feature type="compositionally biased region" description="Acidic residues" evidence="6">
    <location>
        <begin position="134"/>
        <end position="147"/>
    </location>
</feature>
<evidence type="ECO:0000313" key="9">
    <source>
        <dbReference type="Proteomes" id="UP001249851"/>
    </source>
</evidence>
<dbReference type="EMBL" id="JARQWQ010000105">
    <property type="protein sequence ID" value="KAK2550832.1"/>
    <property type="molecule type" value="Genomic_DNA"/>
</dbReference>
<feature type="chain" id="PRO_5042227241" evidence="7">
    <location>
        <begin position="19"/>
        <end position="147"/>
    </location>
</feature>
<feature type="compositionally biased region" description="Acidic residues" evidence="6">
    <location>
        <begin position="101"/>
        <end position="126"/>
    </location>
</feature>
<sequence length="147" mass="16634">MFLSAVLFLEKLYRYVCCTVSSNPNKKFKLFNMATFSTAFPSLLPRVADDLWFKLEKRLDDDAALAKEEEEYAASLKKILDKGSDITPLGTTNNKGKQERLDEDDEIEDDDDSAEEIEDETDEYDESPATPDVESVEGEVEMDSSLI</sequence>
<dbReference type="AlphaFoldDB" id="A0AAD9UV56"/>